<evidence type="ECO:0000256" key="5">
    <source>
        <dbReference type="SAM" id="Coils"/>
    </source>
</evidence>
<proteinExistence type="predicted"/>
<reference evidence="9 10" key="1">
    <citation type="submission" date="2016-10" db="EMBL/GenBank/DDBJ databases">
        <authorList>
            <person name="Varghese N."/>
        </authorList>
    </citation>
    <scope>NUCLEOTIDE SEQUENCE [LARGE SCALE GENOMIC DNA]</scope>
</reference>
<dbReference type="PROSITE" id="PS50089">
    <property type="entry name" value="ZF_RING_2"/>
    <property type="match status" value="1"/>
</dbReference>
<evidence type="ECO:0008006" key="11">
    <source>
        <dbReference type="Google" id="ProtNLM"/>
    </source>
</evidence>
<feature type="region of interest" description="Disordered" evidence="6">
    <location>
        <begin position="638"/>
        <end position="676"/>
    </location>
</feature>
<feature type="region of interest" description="Disordered" evidence="6">
    <location>
        <begin position="712"/>
        <end position="808"/>
    </location>
</feature>
<feature type="region of interest" description="Disordered" evidence="6">
    <location>
        <begin position="1191"/>
        <end position="1253"/>
    </location>
</feature>
<feature type="compositionally biased region" description="Low complexity" evidence="6">
    <location>
        <begin position="652"/>
        <end position="670"/>
    </location>
</feature>
<keyword evidence="3" id="KW-0862">Zinc</keyword>
<dbReference type="InterPro" id="IPR043153">
    <property type="entry name" value="DENN_C"/>
</dbReference>
<dbReference type="InterPro" id="IPR005113">
    <property type="entry name" value="uDENN_dom"/>
</dbReference>
<evidence type="ECO:0000313" key="9">
    <source>
        <dbReference type="EMBL" id="SMY28025.1"/>
    </source>
</evidence>
<dbReference type="InterPro" id="IPR017907">
    <property type="entry name" value="Znf_RING_CS"/>
</dbReference>
<feature type="coiled-coil region" evidence="5">
    <location>
        <begin position="1014"/>
        <end position="1062"/>
    </location>
</feature>
<evidence type="ECO:0000259" key="8">
    <source>
        <dbReference type="PROSITE" id="PS50211"/>
    </source>
</evidence>
<feature type="compositionally biased region" description="Basic and acidic residues" evidence="6">
    <location>
        <begin position="1204"/>
        <end position="1214"/>
    </location>
</feature>
<dbReference type="PANTHER" id="PTHR12296:SF31">
    <property type="entry name" value="DENN (AEX-3) DOMAIN PROTEIN (AFU_ORTHOLOGUE AFUA_6G11200)"/>
    <property type="match status" value="1"/>
</dbReference>
<evidence type="ECO:0000259" key="7">
    <source>
        <dbReference type="PROSITE" id="PS50089"/>
    </source>
</evidence>
<dbReference type="SMART" id="SM00800">
    <property type="entry name" value="uDENN"/>
    <property type="match status" value="1"/>
</dbReference>
<keyword evidence="2 4" id="KW-0863">Zinc-finger</keyword>
<dbReference type="Pfam" id="PF03456">
    <property type="entry name" value="uDENN"/>
    <property type="match status" value="1"/>
</dbReference>
<dbReference type="InterPro" id="IPR001841">
    <property type="entry name" value="Znf_RING"/>
</dbReference>
<dbReference type="PROSITE" id="PS50211">
    <property type="entry name" value="DENN"/>
    <property type="match status" value="1"/>
</dbReference>
<evidence type="ECO:0000256" key="4">
    <source>
        <dbReference type="PROSITE-ProRule" id="PRU00175"/>
    </source>
</evidence>
<sequence length="1253" mass="139941">MQHKSSSRAPKTLTHAYMVCGVGREPSQWVKAPAPVQGKIGHLKGAVGQFWLPEILGSSPRLEQDNDIARSLHAAMRACFPHDVEICTGSTQPHCVHHSFVLQQDSSHTLYGIALRVWSRADEKRAETIRDLRKRTEADYYDSPGETYWIPYCLSFLSRYPLYNLLGDYLRGMWIHWNKATNLFHAEEVSRILSFPAPRLNDLVRIDMKDYALCYQFPSAPTGFQNFAMWPLFSCLSIPNIVGILEAAVSPTRRIIFISHYPAMLTVATETVRYMVRVYEWSGLYVPVVHARHARELVQEPGPYILGLTAECRTLFTAPSDALVVDLDRNFVLTSSPPTAWTARQRSKLINRMTQALDGDVAPSGVPSHLRSAYGGGKLIPAGQIIVMRGEVESVHDPEWWNQDEVMKVMDHACEKLGKNTGVRAVFGGAQKKPLTTKVSMRHLNEIVRERNQYSRDAMEAWQDFINLKGRMDMELSKVSKRNNYLVEELESWKQQFLKFQTFAEQLTKETNELKIKIEGHKRENRRLNSMIDQHKDDSQRLTVRLSGTEKQRDDALQALVLQQEIAEELERERKRNKKDLSALQHTNVTLLRQRDEAQRVVLHLRALIDGQAHHMEHIVKSIGDVPEAAELTNATGVEGAEKDQAEISPVRPQSAAWSRASSRASTRMSQYRTDDRHLRDKTDAIAYIIRNISEQCAAAVEGLDLARRAETVSSEGGDDDSRSESGKQRGKRSKKRMSADSMSGHGDNDNGSDFDSGDNRSEARSSYLHPKRGSSNVPPTPELVHDRSSTSMSVASESTTATPQRYSLQSQYRTHEEGIPEVPAQIVDGELLEALEEEQPVTKFNARGLERQQAVAEHAYSNLASRFCAFHLDFTSFNSLPRTPTSPPPAMDATLHCNAIKCRAECLDQAVVTTCSHIFCLRCADDLGLTNPKDGHRICPACSAQLELLDDAVCTSLNPSEDYKTSILSGLSPTIIMDCVSRGLGFWSYQMSQEINYQQFLGKKLTQSYRSISEQLDSNARQANEDIQRLNEKIEGLTLNLHDVERKHQRLHGELQKTAEQLKQCRAVNRNFVQKNNVAGLEAAAEHDAEHVLQAAAAADSRYRDPGQRPAGHRPGRQNSDGSAGAEDRRPRLTLGNPAQNHRSTQGSRAGQGSSHSFPGQIPGGANRTPLSNAGYGSYASNVLSNLGGQPFQTNSNRASFRNADHGRCRNERSPAGGQGLTSNIKVGRPPQQFAQQSRPYVGGLPPNMTAR</sequence>
<gene>
    <name evidence="9" type="ORF">ZT1A5_G9470</name>
</gene>
<dbReference type="InterPro" id="IPR051696">
    <property type="entry name" value="DENN_Domain_GEFs"/>
</dbReference>
<dbReference type="Gene3D" id="3.40.50.11500">
    <property type="match status" value="1"/>
</dbReference>
<organism evidence="9 10">
    <name type="scientific">Zymoseptoria tritici ST99CH_1A5</name>
    <dbReference type="NCBI Taxonomy" id="1276529"/>
    <lineage>
        <taxon>Eukaryota</taxon>
        <taxon>Fungi</taxon>
        <taxon>Dikarya</taxon>
        <taxon>Ascomycota</taxon>
        <taxon>Pezizomycotina</taxon>
        <taxon>Dothideomycetes</taxon>
        <taxon>Dothideomycetidae</taxon>
        <taxon>Mycosphaerellales</taxon>
        <taxon>Mycosphaerellaceae</taxon>
        <taxon>Zymoseptoria</taxon>
    </lineage>
</organism>
<accession>A0A1Y6LUH6</accession>
<dbReference type="GO" id="GO:0008270">
    <property type="term" value="F:zinc ion binding"/>
    <property type="evidence" value="ECO:0007669"/>
    <property type="project" value="UniProtKB-KW"/>
</dbReference>
<evidence type="ECO:0000256" key="3">
    <source>
        <dbReference type="ARBA" id="ARBA00022833"/>
    </source>
</evidence>
<feature type="region of interest" description="Disordered" evidence="6">
    <location>
        <begin position="1099"/>
        <end position="1174"/>
    </location>
</feature>
<dbReference type="InterPro" id="IPR001194">
    <property type="entry name" value="cDENN_dom"/>
</dbReference>
<keyword evidence="5" id="KW-0175">Coiled coil</keyword>
<dbReference type="SUPFAM" id="SSF57850">
    <property type="entry name" value="RING/U-box"/>
    <property type="match status" value="1"/>
</dbReference>
<dbReference type="GO" id="GO:0031410">
    <property type="term" value="C:cytoplasmic vesicle"/>
    <property type="evidence" value="ECO:0007669"/>
    <property type="project" value="TreeGrafter"/>
</dbReference>
<evidence type="ECO:0000256" key="1">
    <source>
        <dbReference type="ARBA" id="ARBA00022723"/>
    </source>
</evidence>
<feature type="compositionally biased region" description="Polar residues" evidence="6">
    <location>
        <begin position="1138"/>
        <end position="1159"/>
    </location>
</feature>
<evidence type="ECO:0000313" key="10">
    <source>
        <dbReference type="Proteomes" id="UP000215453"/>
    </source>
</evidence>
<dbReference type="EMBL" id="LT882684">
    <property type="protein sequence ID" value="SMY28025.1"/>
    <property type="molecule type" value="Genomic_DNA"/>
</dbReference>
<feature type="coiled-coil region" evidence="5">
    <location>
        <begin position="504"/>
        <end position="587"/>
    </location>
</feature>
<dbReference type="GO" id="GO:0032483">
    <property type="term" value="P:regulation of Rab protein signal transduction"/>
    <property type="evidence" value="ECO:0007669"/>
    <property type="project" value="TreeGrafter"/>
</dbReference>
<dbReference type="Proteomes" id="UP000215453">
    <property type="component" value="Chromosome 9"/>
</dbReference>
<keyword evidence="1" id="KW-0479">Metal-binding</keyword>
<protein>
    <recommendedName>
        <fullName evidence="11">RING-type domain-containing protein</fullName>
    </recommendedName>
</protein>
<feature type="compositionally biased region" description="Polar residues" evidence="6">
    <location>
        <begin position="1191"/>
        <end position="1201"/>
    </location>
</feature>
<name>A0A1Y6LUH6_ZYMTR</name>
<dbReference type="SMART" id="SM00799">
    <property type="entry name" value="DENN"/>
    <property type="match status" value="1"/>
</dbReference>
<evidence type="ECO:0000256" key="2">
    <source>
        <dbReference type="ARBA" id="ARBA00022771"/>
    </source>
</evidence>
<dbReference type="Pfam" id="PF02141">
    <property type="entry name" value="DENN"/>
    <property type="match status" value="1"/>
</dbReference>
<feature type="domain" description="UDENN" evidence="8">
    <location>
        <begin position="34"/>
        <end position="479"/>
    </location>
</feature>
<feature type="compositionally biased region" description="Low complexity" evidence="6">
    <location>
        <begin position="741"/>
        <end position="750"/>
    </location>
</feature>
<feature type="domain" description="RING-type" evidence="7">
    <location>
        <begin position="903"/>
        <end position="944"/>
    </location>
</feature>
<evidence type="ECO:0000256" key="6">
    <source>
        <dbReference type="SAM" id="MobiDB-lite"/>
    </source>
</evidence>
<feature type="compositionally biased region" description="Low complexity" evidence="6">
    <location>
        <begin position="790"/>
        <end position="803"/>
    </location>
</feature>
<dbReference type="AlphaFoldDB" id="A0A1Y6LUH6"/>
<dbReference type="InterPro" id="IPR037516">
    <property type="entry name" value="Tripartite_DENN"/>
</dbReference>
<dbReference type="PROSITE" id="PS00518">
    <property type="entry name" value="ZF_RING_1"/>
    <property type="match status" value="1"/>
</dbReference>
<dbReference type="PANTHER" id="PTHR12296">
    <property type="entry name" value="DENN DOMAIN-CONTAINING PROTEIN 4"/>
    <property type="match status" value="1"/>
</dbReference>